<dbReference type="InterPro" id="IPR011659">
    <property type="entry name" value="WD40"/>
</dbReference>
<dbReference type="Proteomes" id="UP000323176">
    <property type="component" value="Unassembled WGS sequence"/>
</dbReference>
<reference evidence="1 2" key="1">
    <citation type="journal article" date="1992" name="Lakartidningen">
        <title>[Penicillin V and not amoxicillin is the first choice preparation in acute otitis].</title>
        <authorList>
            <person name="Kamme C."/>
            <person name="Lundgren K."/>
            <person name="Prellner K."/>
        </authorList>
    </citation>
    <scope>NUCLEOTIDE SEQUENCE [LARGE SCALE GENOMIC DNA]</scope>
    <source>
        <strain evidence="1 2">PC5538III-hc</strain>
    </source>
</reference>
<name>A0A5C8F2R6_BRAPL</name>
<protein>
    <submittedName>
        <fullName evidence="1">Uncharacterized protein</fullName>
    </submittedName>
</protein>
<proteinExistence type="predicted"/>
<comment type="caution">
    <text evidence="1">The sequence shown here is derived from an EMBL/GenBank/DDBJ whole genome shotgun (WGS) entry which is preliminary data.</text>
</comment>
<dbReference type="OrthoDB" id="308822at2"/>
<gene>
    <name evidence="1" type="ORF">EPJ72_03860</name>
</gene>
<evidence type="ECO:0000313" key="2">
    <source>
        <dbReference type="Proteomes" id="UP000323176"/>
    </source>
</evidence>
<evidence type="ECO:0000313" key="1">
    <source>
        <dbReference type="EMBL" id="TXJ43978.1"/>
    </source>
</evidence>
<dbReference type="AlphaFoldDB" id="A0A5C8F2R6"/>
<dbReference type="Pfam" id="PF07676">
    <property type="entry name" value="PD40"/>
    <property type="match status" value="1"/>
</dbReference>
<accession>A0A5C8F2R6</accession>
<dbReference type="SUPFAM" id="SSF82171">
    <property type="entry name" value="DPP6 N-terminal domain-like"/>
    <property type="match status" value="1"/>
</dbReference>
<sequence length="525" mass="59472">MKKYIAIYFLLISNLLFSQIYTLQNNETLKNAYILSDTNYAIIIEKNNANNITYDILYKNSRLEGYKDAGIIKVLPNGTLVATMLKPSIGKDMWVVIYGNKEQEFDSIEASAFAGNNSIIFARLMDYGVAVINGEAATQYSELYEYVINDNNYAFSYSRDGEYFININGEEKAVAGKAEKIKYANDGRTLIYVVNSEGSAVIYNGNNDTESFISVDDLASYNLQNQAYAVKLMPQIDTNLTTNDNINNIMSTNINTNDTILTNISTVTNYNLSNISVYTNEEGITVKGQSNTIALMMVTNVITNIVENTLNFTDTNNNLIVTNEFINTSILINNRNIGEFNLITNMSFSPDGQSLVFINIDTNDMMQLYVRGNMLGSYEDIYTYQYSKDSKNFAYGVSSNNISFIILNNKRINEDYNKINNIYFSDNNELVYNASKNDREYIISDNFESPSYNSVTSFKFYGDSFAFTAERLGRKYYFIWNKETATRKELGGYDYISEIDAYSSEAISIASDGKNVFIIKNGFIY</sequence>
<organism evidence="1 2">
    <name type="scientific">Brachyspira pilosicoli</name>
    <name type="common">Serpulina pilosicoli</name>
    <dbReference type="NCBI Taxonomy" id="52584"/>
    <lineage>
        <taxon>Bacteria</taxon>
        <taxon>Pseudomonadati</taxon>
        <taxon>Spirochaetota</taxon>
        <taxon>Spirochaetia</taxon>
        <taxon>Brachyspirales</taxon>
        <taxon>Brachyspiraceae</taxon>
        <taxon>Brachyspira</taxon>
    </lineage>
</organism>
<dbReference type="EMBL" id="SAXY01000025">
    <property type="protein sequence ID" value="TXJ43978.1"/>
    <property type="molecule type" value="Genomic_DNA"/>
</dbReference>